<dbReference type="RefSeq" id="WP_202829308.1">
    <property type="nucleotide sequence ID" value="NZ_JAEUXJ010000056.1"/>
</dbReference>
<evidence type="ECO:0000313" key="2">
    <source>
        <dbReference type="Proteomes" id="UP000606490"/>
    </source>
</evidence>
<dbReference type="Proteomes" id="UP000606490">
    <property type="component" value="Unassembled WGS sequence"/>
</dbReference>
<reference evidence="1 2" key="1">
    <citation type="submission" date="2021-01" db="EMBL/GenBank/DDBJ databases">
        <title>Belnapia mucosa sp. nov. and Belnapia arida sp. nov., isolated from the Tabernas Desert (Almeria, Spain).</title>
        <authorList>
            <person name="Molina-Menor E."/>
            <person name="Vidal-Verdu A."/>
            <person name="Calonge A."/>
            <person name="Satari L."/>
            <person name="Pereto Magraner J."/>
            <person name="Porcar Miralles M."/>
        </authorList>
    </citation>
    <scope>NUCLEOTIDE SEQUENCE [LARGE SCALE GENOMIC DNA]</scope>
    <source>
        <strain evidence="1 2">T6</strain>
    </source>
</reference>
<organism evidence="1 2">
    <name type="scientific">Belnapia mucosa</name>
    <dbReference type="NCBI Taxonomy" id="2804532"/>
    <lineage>
        <taxon>Bacteria</taxon>
        <taxon>Pseudomonadati</taxon>
        <taxon>Pseudomonadota</taxon>
        <taxon>Alphaproteobacteria</taxon>
        <taxon>Acetobacterales</taxon>
        <taxon>Roseomonadaceae</taxon>
        <taxon>Belnapia</taxon>
    </lineage>
</organism>
<protein>
    <submittedName>
        <fullName evidence="1">Uncharacterized protein</fullName>
    </submittedName>
</protein>
<proteinExistence type="predicted"/>
<accession>A0ABS1VGM3</accession>
<comment type="caution">
    <text evidence="1">The sequence shown here is derived from an EMBL/GenBank/DDBJ whole genome shotgun (WGS) entry which is preliminary data.</text>
</comment>
<evidence type="ECO:0000313" key="1">
    <source>
        <dbReference type="EMBL" id="MBL6459578.1"/>
    </source>
</evidence>
<dbReference type="EMBL" id="JAEUXJ010000056">
    <property type="protein sequence ID" value="MBL6459578.1"/>
    <property type="molecule type" value="Genomic_DNA"/>
</dbReference>
<keyword evidence="2" id="KW-1185">Reference proteome</keyword>
<sequence length="115" mass="12588">MTKPVVQTIRALSVRVLPGKRRNPTAIVRMRIGPLIVSVAVARLRKSGLNARLPVNDDGRPAIEARPEVWTAIQKAAFEAVIRDPVASEHLFGPELRHLDRSVEGQLQEIGASPS</sequence>
<gene>
    <name evidence="1" type="ORF">JMJ55_30190</name>
</gene>
<name>A0ABS1VGM3_9PROT</name>